<reference evidence="9 10" key="1">
    <citation type="submission" date="2015-06" db="EMBL/GenBank/DDBJ databases">
        <title>Cloning and characterization of the uncialamcin biosynthetic gene cluster.</title>
        <authorList>
            <person name="Yan X."/>
            <person name="Huang T."/>
            <person name="Ge H."/>
            <person name="Shen B."/>
        </authorList>
    </citation>
    <scope>NUCLEOTIDE SEQUENCE [LARGE SCALE GENOMIC DNA]</scope>
    <source>
        <strain evidence="9 10">DCA2648</strain>
    </source>
</reference>
<evidence type="ECO:0000256" key="8">
    <source>
        <dbReference type="SAM" id="Phobius"/>
    </source>
</evidence>
<comment type="subcellular location">
    <subcellularLocation>
        <location evidence="1">Cell membrane</location>
        <topology evidence="1">Multi-pass membrane protein</topology>
    </subcellularLocation>
</comment>
<dbReference type="GO" id="GO:0005886">
    <property type="term" value="C:plasma membrane"/>
    <property type="evidence" value="ECO:0007669"/>
    <property type="project" value="UniProtKB-SubCell"/>
</dbReference>
<evidence type="ECO:0000256" key="2">
    <source>
        <dbReference type="ARBA" id="ARBA00007935"/>
    </source>
</evidence>
<evidence type="ECO:0000313" key="9">
    <source>
        <dbReference type="EMBL" id="OKH94193.1"/>
    </source>
</evidence>
<keyword evidence="5 8" id="KW-0812">Transmembrane</keyword>
<protein>
    <submittedName>
        <fullName evidence="9">Membrane protein</fullName>
    </submittedName>
</protein>
<evidence type="ECO:0000256" key="5">
    <source>
        <dbReference type="ARBA" id="ARBA00022692"/>
    </source>
</evidence>
<dbReference type="GO" id="GO:0022857">
    <property type="term" value="F:transmembrane transporter activity"/>
    <property type="evidence" value="ECO:0007669"/>
    <property type="project" value="InterPro"/>
</dbReference>
<dbReference type="CDD" id="cd06550">
    <property type="entry name" value="TM_ABC_iron-siderophores_like"/>
    <property type="match status" value="1"/>
</dbReference>
<sequence length="355" mass="36213">MSAVRGRSGVRPVTGRVLRTRSGSLSLRLHARSLAVGTLLALVTCVLGLFCLTTGSYSASSRDVVATLFGGGPAGLGFIVNELRLPRLLVAMMVGTALGLGGAMFQSISRNPLGSPDVVGFTTGSATGALVVILLLGGGLRGVAAGSVVGGLLTAGLVYGLAFRRGVQGFRLILTGIGTTAMLAAFNSYLLTRATLNDAQTAQLWLTGSLNGRRWDHVVPLALALLLLVPVALSLGRRMSLLEMGDDTARARGVPAEPTRLALLVTSVALTAVATAAAGPIAFVALAAPQLARRLTGSPGAGLVPAALMGALLLTAADLATQRALAPTQLPVGIGTAALGGLYLAWLLGREWRRR</sequence>
<gene>
    <name evidence="9" type="ORF">AB852_16465</name>
</gene>
<feature type="transmembrane region" description="Helical" evidence="8">
    <location>
        <begin position="300"/>
        <end position="317"/>
    </location>
</feature>
<dbReference type="GO" id="GO:0033214">
    <property type="term" value="P:siderophore-iron import into cell"/>
    <property type="evidence" value="ECO:0007669"/>
    <property type="project" value="TreeGrafter"/>
</dbReference>
<dbReference type="EMBL" id="LFBV01000003">
    <property type="protein sequence ID" value="OKH94193.1"/>
    <property type="molecule type" value="Genomic_DNA"/>
</dbReference>
<feature type="transmembrane region" description="Helical" evidence="8">
    <location>
        <begin position="261"/>
        <end position="288"/>
    </location>
</feature>
<name>A0A1Q4V8L9_9ACTN</name>
<evidence type="ECO:0000256" key="1">
    <source>
        <dbReference type="ARBA" id="ARBA00004651"/>
    </source>
</evidence>
<keyword evidence="4" id="KW-1003">Cell membrane</keyword>
<evidence type="ECO:0000256" key="4">
    <source>
        <dbReference type="ARBA" id="ARBA00022475"/>
    </source>
</evidence>
<keyword evidence="3" id="KW-0813">Transport</keyword>
<feature type="transmembrane region" description="Helical" evidence="8">
    <location>
        <begin position="34"/>
        <end position="58"/>
    </location>
</feature>
<feature type="transmembrane region" description="Helical" evidence="8">
    <location>
        <begin position="143"/>
        <end position="163"/>
    </location>
</feature>
<dbReference type="Gene3D" id="1.10.3470.10">
    <property type="entry name" value="ABC transporter involved in vitamin B12 uptake, BtuC"/>
    <property type="match status" value="1"/>
</dbReference>
<feature type="transmembrane region" description="Helical" evidence="8">
    <location>
        <begin position="329"/>
        <end position="349"/>
    </location>
</feature>
<organism evidence="9 10">
    <name type="scientific">Streptomyces uncialis</name>
    <dbReference type="NCBI Taxonomy" id="1048205"/>
    <lineage>
        <taxon>Bacteria</taxon>
        <taxon>Bacillati</taxon>
        <taxon>Actinomycetota</taxon>
        <taxon>Actinomycetes</taxon>
        <taxon>Kitasatosporales</taxon>
        <taxon>Streptomycetaceae</taxon>
        <taxon>Streptomyces</taxon>
    </lineage>
</organism>
<accession>A0A1Q4V8L9</accession>
<feature type="transmembrane region" description="Helical" evidence="8">
    <location>
        <begin position="169"/>
        <end position="191"/>
    </location>
</feature>
<feature type="transmembrane region" description="Helical" evidence="8">
    <location>
        <begin position="64"/>
        <end position="81"/>
    </location>
</feature>
<dbReference type="PANTHER" id="PTHR30472:SF24">
    <property type="entry name" value="FERRIC ENTEROBACTIN TRANSPORT SYSTEM PERMEASE PROTEIN FEPG"/>
    <property type="match status" value="1"/>
</dbReference>
<proteinExistence type="inferred from homology"/>
<evidence type="ECO:0000313" key="10">
    <source>
        <dbReference type="Proteomes" id="UP000186455"/>
    </source>
</evidence>
<dbReference type="PANTHER" id="PTHR30472">
    <property type="entry name" value="FERRIC ENTEROBACTIN TRANSPORT SYSTEM PERMEASE PROTEIN"/>
    <property type="match status" value="1"/>
</dbReference>
<comment type="similarity">
    <text evidence="2">Belongs to the binding-protein-dependent transport system permease family. FecCD subfamily.</text>
</comment>
<dbReference type="InterPro" id="IPR037294">
    <property type="entry name" value="ABC_BtuC-like"/>
</dbReference>
<comment type="caution">
    <text evidence="9">The sequence shown here is derived from an EMBL/GenBank/DDBJ whole genome shotgun (WGS) entry which is preliminary data.</text>
</comment>
<feature type="transmembrane region" description="Helical" evidence="8">
    <location>
        <begin position="118"/>
        <end position="136"/>
    </location>
</feature>
<evidence type="ECO:0000256" key="3">
    <source>
        <dbReference type="ARBA" id="ARBA00022448"/>
    </source>
</evidence>
<dbReference type="Proteomes" id="UP000186455">
    <property type="component" value="Unassembled WGS sequence"/>
</dbReference>
<keyword evidence="6 8" id="KW-1133">Transmembrane helix</keyword>
<keyword evidence="10" id="KW-1185">Reference proteome</keyword>
<keyword evidence="7 8" id="KW-0472">Membrane</keyword>
<dbReference type="AlphaFoldDB" id="A0A1Q4V8L9"/>
<dbReference type="SUPFAM" id="SSF81345">
    <property type="entry name" value="ABC transporter involved in vitamin B12 uptake, BtuC"/>
    <property type="match status" value="1"/>
</dbReference>
<dbReference type="Pfam" id="PF01032">
    <property type="entry name" value="FecCD"/>
    <property type="match status" value="1"/>
</dbReference>
<evidence type="ECO:0000256" key="7">
    <source>
        <dbReference type="ARBA" id="ARBA00023136"/>
    </source>
</evidence>
<evidence type="ECO:0000256" key="6">
    <source>
        <dbReference type="ARBA" id="ARBA00022989"/>
    </source>
</evidence>
<dbReference type="STRING" id="1048205.AB852_16465"/>
<feature type="transmembrane region" description="Helical" evidence="8">
    <location>
        <begin position="88"/>
        <end position="106"/>
    </location>
</feature>
<dbReference type="RefSeq" id="WP_073788899.1">
    <property type="nucleotide sequence ID" value="NZ_LFBV01000003.1"/>
</dbReference>
<dbReference type="InterPro" id="IPR000522">
    <property type="entry name" value="ABC_transptr_permease_BtuC"/>
</dbReference>
<feature type="transmembrane region" description="Helical" evidence="8">
    <location>
        <begin position="218"/>
        <end position="236"/>
    </location>
</feature>